<sequence>MHAHRKTRPPANLGPWQRLLLLWLLGPLLWLQARHVRRITPRMPEPPGQRAGSAGQGSLIRLLVAGDSGAAGVGAPTQEQALCGQLVRRLSRHHRVEWCVLAVNGLDSPGLHQLLLDTPEAAFDVVVLSMGANDATALCAPLQWACWQSRLADLIALRFAPALLMHSAVPPMHACLALPQPLRWFMGRWAQQMNLSLAALLIEKVGRSMHWHPSTTTTAGMAADGFHPSAAGYALWAEGLSQHILAAQIASRHHPDLKPCSAAAIAH</sequence>
<evidence type="ECO:0000313" key="3">
    <source>
        <dbReference type="Proteomes" id="UP001221189"/>
    </source>
</evidence>
<comment type="caution">
    <text evidence="2">The sequence shown here is derived from an EMBL/GenBank/DDBJ whole genome shotgun (WGS) entry which is preliminary data.</text>
</comment>
<organism evidence="2 3">
    <name type="scientific">Roseateles albus</name>
    <dbReference type="NCBI Taxonomy" id="2987525"/>
    <lineage>
        <taxon>Bacteria</taxon>
        <taxon>Pseudomonadati</taxon>
        <taxon>Pseudomonadota</taxon>
        <taxon>Betaproteobacteria</taxon>
        <taxon>Burkholderiales</taxon>
        <taxon>Sphaerotilaceae</taxon>
        <taxon>Roseateles</taxon>
    </lineage>
</organism>
<name>A0ABT5KFP6_9BURK</name>
<dbReference type="RefSeq" id="WP_273600590.1">
    <property type="nucleotide sequence ID" value="NZ_JAQQXT010000007.1"/>
</dbReference>
<protein>
    <submittedName>
        <fullName evidence="2">SGNH/GDSL hydrolase family protein</fullName>
    </submittedName>
</protein>
<evidence type="ECO:0000259" key="1">
    <source>
        <dbReference type="Pfam" id="PF13472"/>
    </source>
</evidence>
<dbReference type="EMBL" id="JAQQXT010000007">
    <property type="protein sequence ID" value="MDC8772384.1"/>
    <property type="molecule type" value="Genomic_DNA"/>
</dbReference>
<dbReference type="InterPro" id="IPR013830">
    <property type="entry name" value="SGNH_hydro"/>
</dbReference>
<dbReference type="Pfam" id="PF13472">
    <property type="entry name" value="Lipase_GDSL_2"/>
    <property type="match status" value="1"/>
</dbReference>
<evidence type="ECO:0000313" key="2">
    <source>
        <dbReference type="EMBL" id="MDC8772384.1"/>
    </source>
</evidence>
<dbReference type="InterPro" id="IPR036514">
    <property type="entry name" value="SGNH_hydro_sf"/>
</dbReference>
<gene>
    <name evidence="2" type="ORF">PRZ03_12450</name>
</gene>
<dbReference type="SUPFAM" id="SSF52266">
    <property type="entry name" value="SGNH hydrolase"/>
    <property type="match status" value="1"/>
</dbReference>
<dbReference type="CDD" id="cd01836">
    <property type="entry name" value="FeeA_FeeB_like"/>
    <property type="match status" value="1"/>
</dbReference>
<keyword evidence="2" id="KW-0378">Hydrolase</keyword>
<dbReference type="Proteomes" id="UP001221189">
    <property type="component" value="Unassembled WGS sequence"/>
</dbReference>
<reference evidence="2 3" key="1">
    <citation type="submission" date="2022-10" db="EMBL/GenBank/DDBJ databases">
        <title>Paucibacter sp. hw1 Genome sequencing.</title>
        <authorList>
            <person name="Park S."/>
        </authorList>
    </citation>
    <scope>NUCLEOTIDE SEQUENCE [LARGE SCALE GENOMIC DNA]</scope>
    <source>
        <strain evidence="3">hw1</strain>
    </source>
</reference>
<feature type="domain" description="SGNH hydrolase-type esterase" evidence="1">
    <location>
        <begin position="65"/>
        <end position="235"/>
    </location>
</feature>
<proteinExistence type="predicted"/>
<accession>A0ABT5KFP6</accession>
<dbReference type="Gene3D" id="3.40.50.1110">
    <property type="entry name" value="SGNH hydrolase"/>
    <property type="match status" value="1"/>
</dbReference>
<dbReference type="GO" id="GO:0016787">
    <property type="term" value="F:hydrolase activity"/>
    <property type="evidence" value="ECO:0007669"/>
    <property type="project" value="UniProtKB-KW"/>
</dbReference>
<keyword evidence="3" id="KW-1185">Reference proteome</keyword>